<keyword evidence="6" id="KW-1185">Reference proteome</keyword>
<dbReference type="Gene3D" id="1.10.10.60">
    <property type="entry name" value="Homeodomain-like"/>
    <property type="match status" value="2"/>
</dbReference>
<sequence>MKPQLLKVSTSMVQSFGARRDTVPYVNNRWHYHPEVELIYFREGEGTQFIGDDIRHFRAGDVVLLGTYLPHYWKFDEMYFEENSTARADVSVVHFCEDFWGSQFLQLPENKVIRSVLDKAKRGIQVNGDSREKIGRIIENILEADGPKRIMLLMDALNNIGNSDFNLLSSIGFRHDFEEAENNRINDIYEFTLSNFKRKIQTEEVAGVANISPNSFCRYFKSRTRKTYSQFINEIRVGHACKLLIDNNISIKQICYESGFYNFASFHKYFKSITGKSPLTYQKEFFRGN</sequence>
<dbReference type="EMBL" id="BAABFT010000004">
    <property type="protein sequence ID" value="GAA4319556.1"/>
    <property type="molecule type" value="Genomic_DNA"/>
</dbReference>
<evidence type="ECO:0000256" key="3">
    <source>
        <dbReference type="ARBA" id="ARBA00023163"/>
    </source>
</evidence>
<dbReference type="SUPFAM" id="SSF46689">
    <property type="entry name" value="Homeodomain-like"/>
    <property type="match status" value="2"/>
</dbReference>
<dbReference type="InterPro" id="IPR018062">
    <property type="entry name" value="HTH_AraC-typ_CS"/>
</dbReference>
<accession>A0ABP8G8G7</accession>
<evidence type="ECO:0000313" key="6">
    <source>
        <dbReference type="Proteomes" id="UP001500582"/>
    </source>
</evidence>
<dbReference type="PROSITE" id="PS00041">
    <property type="entry name" value="HTH_ARAC_FAMILY_1"/>
    <property type="match status" value="1"/>
</dbReference>
<evidence type="ECO:0000256" key="1">
    <source>
        <dbReference type="ARBA" id="ARBA00023015"/>
    </source>
</evidence>
<evidence type="ECO:0000256" key="2">
    <source>
        <dbReference type="ARBA" id="ARBA00023125"/>
    </source>
</evidence>
<dbReference type="CDD" id="cd06976">
    <property type="entry name" value="cupin_MtlR-like_N"/>
    <property type="match status" value="1"/>
</dbReference>
<dbReference type="InterPro" id="IPR014710">
    <property type="entry name" value="RmlC-like_jellyroll"/>
</dbReference>
<dbReference type="InterPro" id="IPR009057">
    <property type="entry name" value="Homeodomain-like_sf"/>
</dbReference>
<keyword evidence="2" id="KW-0238">DNA-binding</keyword>
<dbReference type="PANTHER" id="PTHR43280:SF27">
    <property type="entry name" value="TRANSCRIPTIONAL REGULATOR MTLR"/>
    <property type="match status" value="1"/>
</dbReference>
<dbReference type="RefSeq" id="WP_345210743.1">
    <property type="nucleotide sequence ID" value="NZ_BAABFT010000004.1"/>
</dbReference>
<comment type="caution">
    <text evidence="5">The sequence shown here is derived from an EMBL/GenBank/DDBJ whole genome shotgun (WGS) entry which is preliminary data.</text>
</comment>
<dbReference type="Gene3D" id="2.60.120.10">
    <property type="entry name" value="Jelly Rolls"/>
    <property type="match status" value="1"/>
</dbReference>
<organism evidence="5 6">
    <name type="scientific">Mucilaginibacter gynuensis</name>
    <dbReference type="NCBI Taxonomy" id="1302236"/>
    <lineage>
        <taxon>Bacteria</taxon>
        <taxon>Pseudomonadati</taxon>
        <taxon>Bacteroidota</taxon>
        <taxon>Sphingobacteriia</taxon>
        <taxon>Sphingobacteriales</taxon>
        <taxon>Sphingobacteriaceae</taxon>
        <taxon>Mucilaginibacter</taxon>
    </lineage>
</organism>
<dbReference type="InterPro" id="IPR003313">
    <property type="entry name" value="AraC-bd"/>
</dbReference>
<dbReference type="Pfam" id="PF02311">
    <property type="entry name" value="AraC_binding"/>
    <property type="match status" value="1"/>
</dbReference>
<name>A0ABP8G8G7_9SPHI</name>
<dbReference type="Pfam" id="PF12833">
    <property type="entry name" value="HTH_18"/>
    <property type="match status" value="1"/>
</dbReference>
<reference evidence="6" key="1">
    <citation type="journal article" date="2019" name="Int. J. Syst. Evol. Microbiol.">
        <title>The Global Catalogue of Microorganisms (GCM) 10K type strain sequencing project: providing services to taxonomists for standard genome sequencing and annotation.</title>
        <authorList>
            <consortium name="The Broad Institute Genomics Platform"/>
            <consortium name="The Broad Institute Genome Sequencing Center for Infectious Disease"/>
            <person name="Wu L."/>
            <person name="Ma J."/>
        </authorList>
    </citation>
    <scope>NUCLEOTIDE SEQUENCE [LARGE SCALE GENOMIC DNA]</scope>
    <source>
        <strain evidence="6">JCM 17705</strain>
    </source>
</reference>
<feature type="domain" description="HTH araC/xylS-type" evidence="4">
    <location>
        <begin position="186"/>
        <end position="284"/>
    </location>
</feature>
<proteinExistence type="predicted"/>
<protein>
    <submittedName>
        <fullName evidence="5">AraC family transcriptional regulator</fullName>
    </submittedName>
</protein>
<gene>
    <name evidence="5" type="ORF">GCM10023149_18320</name>
</gene>
<dbReference type="PROSITE" id="PS01124">
    <property type="entry name" value="HTH_ARAC_FAMILY_2"/>
    <property type="match status" value="1"/>
</dbReference>
<dbReference type="InterPro" id="IPR018060">
    <property type="entry name" value="HTH_AraC"/>
</dbReference>
<dbReference type="SMART" id="SM00342">
    <property type="entry name" value="HTH_ARAC"/>
    <property type="match status" value="1"/>
</dbReference>
<dbReference type="PANTHER" id="PTHR43280">
    <property type="entry name" value="ARAC-FAMILY TRANSCRIPTIONAL REGULATOR"/>
    <property type="match status" value="1"/>
</dbReference>
<dbReference type="InterPro" id="IPR011051">
    <property type="entry name" value="RmlC_Cupin_sf"/>
</dbReference>
<evidence type="ECO:0000313" key="5">
    <source>
        <dbReference type="EMBL" id="GAA4319556.1"/>
    </source>
</evidence>
<dbReference type="Proteomes" id="UP001500582">
    <property type="component" value="Unassembled WGS sequence"/>
</dbReference>
<dbReference type="SUPFAM" id="SSF51182">
    <property type="entry name" value="RmlC-like cupins"/>
    <property type="match status" value="1"/>
</dbReference>
<evidence type="ECO:0000259" key="4">
    <source>
        <dbReference type="PROSITE" id="PS01124"/>
    </source>
</evidence>
<keyword evidence="3" id="KW-0804">Transcription</keyword>
<keyword evidence="1" id="KW-0805">Transcription regulation</keyword>